<dbReference type="InterPro" id="IPR020599">
    <property type="entry name" value="Transl_elong_fac_P/YeiP"/>
</dbReference>
<dbReference type="Proteomes" id="UP000298636">
    <property type="component" value="Chromosome"/>
</dbReference>
<evidence type="ECO:0000256" key="7">
    <source>
        <dbReference type="ARBA" id="ARBA00023278"/>
    </source>
</evidence>
<dbReference type="FunFam" id="2.30.30.30:FF:000003">
    <property type="entry name" value="Elongation factor P"/>
    <property type="match status" value="1"/>
</dbReference>
<dbReference type="Gene3D" id="2.40.50.140">
    <property type="entry name" value="Nucleic acid-binding proteins"/>
    <property type="match status" value="2"/>
</dbReference>
<dbReference type="SUPFAM" id="SSF50249">
    <property type="entry name" value="Nucleic acid-binding proteins"/>
    <property type="match status" value="2"/>
</dbReference>
<dbReference type="PANTHER" id="PTHR30053:SF12">
    <property type="entry name" value="ELONGATION FACTOR P (EF-P) FAMILY PROTEIN"/>
    <property type="match status" value="1"/>
</dbReference>
<evidence type="ECO:0000256" key="3">
    <source>
        <dbReference type="ARBA" id="ARBA00009479"/>
    </source>
</evidence>
<dbReference type="FunFam" id="2.40.50.140:FF:000009">
    <property type="entry name" value="Elongation factor P"/>
    <property type="match status" value="1"/>
</dbReference>
<gene>
    <name evidence="8 13" type="primary">efp</name>
    <name evidence="13" type="ORF">D9V79_00095</name>
</gene>
<comment type="pathway">
    <text evidence="2 8">Protein biosynthesis; polypeptide chain elongation.</text>
</comment>
<evidence type="ECO:0000256" key="6">
    <source>
        <dbReference type="ARBA" id="ARBA00022917"/>
    </source>
</evidence>
<keyword evidence="6 8" id="KW-0648">Protein biosynthesis</keyword>
<evidence type="ECO:0000259" key="11">
    <source>
        <dbReference type="SMART" id="SM00841"/>
    </source>
</evidence>
<dbReference type="Pfam" id="PF01132">
    <property type="entry name" value="EFP"/>
    <property type="match status" value="1"/>
</dbReference>
<dbReference type="Pfam" id="PF08207">
    <property type="entry name" value="EFP_N"/>
    <property type="match status" value="1"/>
</dbReference>
<comment type="PTM">
    <text evidence="8">May be beta-lysylated on the epsilon-amino group of Lys-34 by the combined action of EpmA and EpmB, and then hydroxylated on the C5 position of the same residue by EpmC (if this protein is present). Lysylation is critical for the stimulatory effect of EF-P on peptide-bond formation. The lysylation moiety may extend toward the peptidyltransferase center and stabilize the terminal 3-CCA end of the tRNA. Hydroxylation of the C5 position on Lys-34 may allow additional potential stabilizing hydrogen-bond interactions with the P-tRNA.</text>
</comment>
<evidence type="ECO:0000313" key="13">
    <source>
        <dbReference type="EMBL" id="QCI26222.1"/>
    </source>
</evidence>
<dbReference type="OrthoDB" id="9801844at2"/>
<dbReference type="Pfam" id="PF09285">
    <property type="entry name" value="Elong-fact-P_C"/>
    <property type="match status" value="1"/>
</dbReference>
<evidence type="ECO:0000256" key="4">
    <source>
        <dbReference type="ARBA" id="ARBA00022490"/>
    </source>
</evidence>
<dbReference type="InterPro" id="IPR012340">
    <property type="entry name" value="NA-bd_OB-fold"/>
</dbReference>
<dbReference type="AlphaFoldDB" id="A0A4D6YAT6"/>
<dbReference type="PANTHER" id="PTHR30053">
    <property type="entry name" value="ELONGATION FACTOR P"/>
    <property type="match status" value="1"/>
</dbReference>
<dbReference type="InterPro" id="IPR013185">
    <property type="entry name" value="Transl_elong_KOW-like"/>
</dbReference>
<dbReference type="CDD" id="cd04470">
    <property type="entry name" value="S1_EF-P_repeat_1"/>
    <property type="match status" value="1"/>
</dbReference>
<name>A0A4D6YAT6_9GAMM</name>
<comment type="subcellular location">
    <subcellularLocation>
        <location evidence="1 8">Cytoplasm</location>
    </subcellularLocation>
</comment>
<organism evidence="13 14">
    <name type="scientific">Buchnera aphidicola</name>
    <name type="common">Stegophylla sp.</name>
    <dbReference type="NCBI Taxonomy" id="2315800"/>
    <lineage>
        <taxon>Bacteria</taxon>
        <taxon>Pseudomonadati</taxon>
        <taxon>Pseudomonadota</taxon>
        <taxon>Gammaproteobacteria</taxon>
        <taxon>Enterobacterales</taxon>
        <taxon>Erwiniaceae</taxon>
        <taxon>Buchnera</taxon>
    </lineage>
</organism>
<dbReference type="SMART" id="SM01185">
    <property type="entry name" value="EFP"/>
    <property type="match status" value="1"/>
</dbReference>
<accession>A0A4D6YAT6</accession>
<dbReference type="UniPathway" id="UPA00345"/>
<keyword evidence="5 8" id="KW-0251">Elongation factor</keyword>
<evidence type="ECO:0000256" key="1">
    <source>
        <dbReference type="ARBA" id="ARBA00004496"/>
    </source>
</evidence>
<dbReference type="InterPro" id="IPR015365">
    <property type="entry name" value="Elong-fact-P_C"/>
</dbReference>
<protein>
    <recommendedName>
        <fullName evidence="8 9">Elongation factor P</fullName>
        <shortName evidence="8">EF-P</shortName>
    </recommendedName>
</protein>
<evidence type="ECO:0000256" key="2">
    <source>
        <dbReference type="ARBA" id="ARBA00004815"/>
    </source>
</evidence>
<keyword evidence="14" id="KW-1185">Reference proteome</keyword>
<dbReference type="GO" id="GO:0005829">
    <property type="term" value="C:cytosol"/>
    <property type="evidence" value="ECO:0007669"/>
    <property type="project" value="UniProtKB-ARBA"/>
</dbReference>
<dbReference type="SUPFAM" id="SSF50104">
    <property type="entry name" value="Translation proteins SH3-like domain"/>
    <property type="match status" value="1"/>
</dbReference>
<feature type="domain" description="Elongation factor P C-terminal" evidence="11">
    <location>
        <begin position="131"/>
        <end position="188"/>
    </location>
</feature>
<dbReference type="InterPro" id="IPR011768">
    <property type="entry name" value="Transl_elongation_fac_P"/>
</dbReference>
<comment type="function">
    <text evidence="8">Involved in peptide bond synthesis. Alleviates ribosome stalling that occurs when 3 or more consecutive Pro residues or the sequence PPG is present in a protein, possibly by augmenting the peptidyl transferase activity of the ribosome. Modification of Lys-34 is required for alleviation.</text>
</comment>
<evidence type="ECO:0000256" key="9">
    <source>
        <dbReference type="NCBIfam" id="TIGR00038"/>
    </source>
</evidence>
<dbReference type="RefSeq" id="WP_158351506.1">
    <property type="nucleotide sequence ID" value="NZ_CP032998.1"/>
</dbReference>
<dbReference type="InterPro" id="IPR001059">
    <property type="entry name" value="Transl_elong_P/YeiP_cen"/>
</dbReference>
<dbReference type="GO" id="GO:0003746">
    <property type="term" value="F:translation elongation factor activity"/>
    <property type="evidence" value="ECO:0007669"/>
    <property type="project" value="UniProtKB-UniRule"/>
</dbReference>
<dbReference type="SMART" id="SM00841">
    <property type="entry name" value="Elong-fact-P_C"/>
    <property type="match status" value="1"/>
</dbReference>
<evidence type="ECO:0000256" key="8">
    <source>
        <dbReference type="HAMAP-Rule" id="MF_00141"/>
    </source>
</evidence>
<dbReference type="InterPro" id="IPR008991">
    <property type="entry name" value="Translation_prot_SH3-like_sf"/>
</dbReference>
<keyword evidence="7 8" id="KW-0379">Hydroxylation</keyword>
<proteinExistence type="inferred from homology"/>
<feature type="modified residue" description="N6-(3,6-diaminohexanoyl)-5-hydroxylysine" evidence="8">
    <location>
        <position position="34"/>
    </location>
</feature>
<evidence type="ECO:0000259" key="12">
    <source>
        <dbReference type="SMART" id="SM01185"/>
    </source>
</evidence>
<keyword evidence="4 8" id="KW-0963">Cytoplasm</keyword>
<dbReference type="EMBL" id="CP032998">
    <property type="protein sequence ID" value="QCI26222.1"/>
    <property type="molecule type" value="Genomic_DNA"/>
</dbReference>
<dbReference type="GO" id="GO:0043043">
    <property type="term" value="P:peptide biosynthetic process"/>
    <property type="evidence" value="ECO:0007669"/>
    <property type="project" value="InterPro"/>
</dbReference>
<feature type="domain" description="Translation elongation factor P/YeiP central" evidence="12">
    <location>
        <begin position="69"/>
        <end position="123"/>
    </location>
</feature>
<comment type="similarity">
    <text evidence="3 8 10">Belongs to the elongation factor P family.</text>
</comment>
<reference evidence="13 14" key="1">
    <citation type="submission" date="2018-10" db="EMBL/GenBank/DDBJ databases">
        <title>Comparative functional genomics of the obligate endosymbiont Buchnera aphidicola.</title>
        <authorList>
            <person name="Chong R.A."/>
        </authorList>
    </citation>
    <scope>NUCLEOTIDE SEQUENCE [LARGE SCALE GENOMIC DNA]</scope>
    <source>
        <strain evidence="13 14">Ssp</strain>
    </source>
</reference>
<evidence type="ECO:0000256" key="5">
    <source>
        <dbReference type="ARBA" id="ARBA00022768"/>
    </source>
</evidence>
<dbReference type="NCBIfam" id="TIGR00038">
    <property type="entry name" value="efp"/>
    <property type="match status" value="1"/>
</dbReference>
<dbReference type="Gene3D" id="2.30.30.30">
    <property type="match status" value="1"/>
</dbReference>
<sequence length="191" mass="22663">MIIHYSNNFKSGLKVLFDKKPCCIESVEFVKPGKGQVFYRVKLRKLITNQLIEKTFRSTDFLYSANIIDTKLTYIYHDDNFWYFMNDKNFDQLSLDKTIVKNKSKWLIEQNQYTITLWNEQPISISIKNFVTLQVKRIISQNKSDYMTNTKNFQLCQLNTGAIIKVPLFIQVKDMIKIDTRTGEYNSRIKK</sequence>
<dbReference type="PIRSF" id="PIRSF005901">
    <property type="entry name" value="EF-P"/>
    <property type="match status" value="1"/>
</dbReference>
<dbReference type="NCBIfam" id="NF001810">
    <property type="entry name" value="PRK00529.1"/>
    <property type="match status" value="1"/>
</dbReference>
<evidence type="ECO:0000256" key="10">
    <source>
        <dbReference type="RuleBase" id="RU004389"/>
    </source>
</evidence>
<dbReference type="HAMAP" id="MF_00141">
    <property type="entry name" value="EF_P"/>
    <property type="match status" value="1"/>
</dbReference>
<dbReference type="InterPro" id="IPR014722">
    <property type="entry name" value="Rib_uL2_dom2"/>
</dbReference>
<evidence type="ECO:0000313" key="14">
    <source>
        <dbReference type="Proteomes" id="UP000298636"/>
    </source>
</evidence>